<feature type="non-terminal residue" evidence="2">
    <location>
        <position position="119"/>
    </location>
</feature>
<name>A0A9D3RYK5_ANGAN</name>
<feature type="compositionally biased region" description="Basic and acidic residues" evidence="1">
    <location>
        <begin position="97"/>
        <end position="119"/>
    </location>
</feature>
<proteinExistence type="predicted"/>
<feature type="region of interest" description="Disordered" evidence="1">
    <location>
        <begin position="1"/>
        <end position="119"/>
    </location>
</feature>
<dbReference type="EMBL" id="JAFIRN010000006">
    <property type="protein sequence ID" value="KAG5847980.1"/>
    <property type="molecule type" value="Genomic_DNA"/>
</dbReference>
<keyword evidence="3" id="KW-1185">Reference proteome</keyword>
<sequence length="119" mass="13263">MSSSPAQRVVDSIKMTNASSQSESITDCMKCLGSTSSGEDIKAESVMDSSDYVGAEPRSSSNRCGDVEDRTERKTGYLMSREQNDVLTNMKEEEEDRERQSVKMGMKDSVRDEGCRKEE</sequence>
<protein>
    <submittedName>
        <fullName evidence="2">Uncharacterized protein</fullName>
    </submittedName>
</protein>
<dbReference type="AlphaFoldDB" id="A0A9D3RYK5"/>
<gene>
    <name evidence="2" type="ORF">ANANG_G00132020</name>
</gene>
<feature type="compositionally biased region" description="Basic and acidic residues" evidence="1">
    <location>
        <begin position="65"/>
        <end position="75"/>
    </location>
</feature>
<reference evidence="2" key="1">
    <citation type="submission" date="2021-01" db="EMBL/GenBank/DDBJ databases">
        <title>A chromosome-scale assembly of European eel, Anguilla anguilla.</title>
        <authorList>
            <person name="Henkel C."/>
            <person name="Jong-Raadsen S.A."/>
            <person name="Dufour S."/>
            <person name="Weltzien F.-A."/>
            <person name="Palstra A.P."/>
            <person name="Pelster B."/>
            <person name="Spaink H.P."/>
            <person name="Van Den Thillart G.E."/>
            <person name="Jansen H."/>
            <person name="Zahm M."/>
            <person name="Klopp C."/>
            <person name="Cedric C."/>
            <person name="Louis A."/>
            <person name="Berthelot C."/>
            <person name="Parey E."/>
            <person name="Roest Crollius H."/>
            <person name="Montfort J."/>
            <person name="Robinson-Rechavi M."/>
            <person name="Bucao C."/>
            <person name="Bouchez O."/>
            <person name="Gislard M."/>
            <person name="Lluch J."/>
            <person name="Milhes M."/>
            <person name="Lampietro C."/>
            <person name="Lopez Roques C."/>
            <person name="Donnadieu C."/>
            <person name="Braasch I."/>
            <person name="Desvignes T."/>
            <person name="Postlethwait J."/>
            <person name="Bobe J."/>
            <person name="Guiguen Y."/>
            <person name="Dirks R."/>
        </authorList>
    </citation>
    <scope>NUCLEOTIDE SEQUENCE</scope>
    <source>
        <strain evidence="2">Tag_6206</strain>
        <tissue evidence="2">Liver</tissue>
    </source>
</reference>
<evidence type="ECO:0000256" key="1">
    <source>
        <dbReference type="SAM" id="MobiDB-lite"/>
    </source>
</evidence>
<evidence type="ECO:0000313" key="2">
    <source>
        <dbReference type="EMBL" id="KAG5847980.1"/>
    </source>
</evidence>
<feature type="compositionally biased region" description="Polar residues" evidence="1">
    <location>
        <begin position="14"/>
        <end position="25"/>
    </location>
</feature>
<organism evidence="2 3">
    <name type="scientific">Anguilla anguilla</name>
    <name type="common">European freshwater eel</name>
    <name type="synonym">Muraena anguilla</name>
    <dbReference type="NCBI Taxonomy" id="7936"/>
    <lineage>
        <taxon>Eukaryota</taxon>
        <taxon>Metazoa</taxon>
        <taxon>Chordata</taxon>
        <taxon>Craniata</taxon>
        <taxon>Vertebrata</taxon>
        <taxon>Euteleostomi</taxon>
        <taxon>Actinopterygii</taxon>
        <taxon>Neopterygii</taxon>
        <taxon>Teleostei</taxon>
        <taxon>Anguilliformes</taxon>
        <taxon>Anguillidae</taxon>
        <taxon>Anguilla</taxon>
    </lineage>
</organism>
<comment type="caution">
    <text evidence="2">The sequence shown here is derived from an EMBL/GenBank/DDBJ whole genome shotgun (WGS) entry which is preliminary data.</text>
</comment>
<dbReference type="Proteomes" id="UP001044222">
    <property type="component" value="Chromosome 6"/>
</dbReference>
<accession>A0A9D3RYK5</accession>
<evidence type="ECO:0000313" key="3">
    <source>
        <dbReference type="Proteomes" id="UP001044222"/>
    </source>
</evidence>